<dbReference type="PROSITE" id="PS50404">
    <property type="entry name" value="GST_NTER"/>
    <property type="match status" value="1"/>
</dbReference>
<dbReference type="InterPro" id="IPR010987">
    <property type="entry name" value="Glutathione-S-Trfase_C-like"/>
</dbReference>
<comment type="catalytic activity">
    <reaction evidence="3">
        <text>RX + glutathione = an S-substituted glutathione + a halide anion + H(+)</text>
        <dbReference type="Rhea" id="RHEA:16437"/>
        <dbReference type="ChEBI" id="CHEBI:15378"/>
        <dbReference type="ChEBI" id="CHEBI:16042"/>
        <dbReference type="ChEBI" id="CHEBI:17792"/>
        <dbReference type="ChEBI" id="CHEBI:57925"/>
        <dbReference type="ChEBI" id="CHEBI:90779"/>
        <dbReference type="EC" id="2.5.1.18"/>
    </reaction>
</comment>
<feature type="domain" description="GST C-terminal" evidence="5">
    <location>
        <begin position="86"/>
        <end position="206"/>
    </location>
</feature>
<evidence type="ECO:0000313" key="7">
    <source>
        <dbReference type="Proteomes" id="UP001143391"/>
    </source>
</evidence>
<dbReference type="InterPro" id="IPR040079">
    <property type="entry name" value="Glutathione_S-Trfase"/>
</dbReference>
<dbReference type="Pfam" id="PF13409">
    <property type="entry name" value="GST_N_2"/>
    <property type="match status" value="1"/>
</dbReference>
<evidence type="ECO:0000259" key="5">
    <source>
        <dbReference type="PROSITE" id="PS50405"/>
    </source>
</evidence>
<dbReference type="Gene3D" id="1.20.1050.10">
    <property type="match status" value="1"/>
</dbReference>
<accession>A0ABT5Y9V9</accession>
<sequence length="232" mass="26693">MTREFELITHVLCPYVQRSVIVLSEKRIPYRRTDIDLANKPNWFQEISPLGKVPVLVVGERQSLFESAVICEYLNEVTPGSLHPEDPLERAYHRAWIEFGSSLLSGIAQLYNAPTLEEFDASRNTLRARFGQLEERLGSGPYFYGENFQIIDAVYGPIFRYFDVFESALDLGILDNVEKIQVWRSHLRARESVGQAVTFDYPDRLLDFVRKRGSYMSQLMACTDVDSTVKRA</sequence>
<dbReference type="Proteomes" id="UP001143391">
    <property type="component" value="Unassembled WGS sequence"/>
</dbReference>
<dbReference type="SFLD" id="SFLDG01152">
    <property type="entry name" value="Main.3:_Omega-_and_Tau-like"/>
    <property type="match status" value="1"/>
</dbReference>
<dbReference type="InterPro" id="IPR050983">
    <property type="entry name" value="GST_Omega/HSP26"/>
</dbReference>
<dbReference type="SUPFAM" id="SSF47616">
    <property type="entry name" value="GST C-terminal domain-like"/>
    <property type="match status" value="1"/>
</dbReference>
<protein>
    <recommendedName>
        <fullName evidence="1">glutathione transferase</fullName>
        <ecNumber evidence="1">2.5.1.18</ecNumber>
    </recommendedName>
</protein>
<dbReference type="PANTHER" id="PTHR43968">
    <property type="match status" value="1"/>
</dbReference>
<dbReference type="InterPro" id="IPR045073">
    <property type="entry name" value="Omega/Tau-like"/>
</dbReference>
<dbReference type="RefSeq" id="WP_275706005.1">
    <property type="nucleotide sequence ID" value="NZ_JANCMW010000005.1"/>
</dbReference>
<dbReference type="Pfam" id="PF13410">
    <property type="entry name" value="GST_C_2"/>
    <property type="match status" value="1"/>
</dbReference>
<keyword evidence="2" id="KW-0808">Transferase</keyword>
<evidence type="ECO:0000313" key="6">
    <source>
        <dbReference type="EMBL" id="MDF0750472.1"/>
    </source>
</evidence>
<organism evidence="6 7">
    <name type="scientific">Marinobacter iranensis</name>
    <dbReference type="NCBI Taxonomy" id="2962607"/>
    <lineage>
        <taxon>Bacteria</taxon>
        <taxon>Pseudomonadati</taxon>
        <taxon>Pseudomonadota</taxon>
        <taxon>Gammaproteobacteria</taxon>
        <taxon>Pseudomonadales</taxon>
        <taxon>Marinobacteraceae</taxon>
        <taxon>Marinobacter</taxon>
    </lineage>
</organism>
<dbReference type="InterPro" id="IPR036249">
    <property type="entry name" value="Thioredoxin-like_sf"/>
</dbReference>
<dbReference type="SFLD" id="SFLDS00019">
    <property type="entry name" value="Glutathione_Transferase_(cytos"/>
    <property type="match status" value="1"/>
</dbReference>
<evidence type="ECO:0000256" key="2">
    <source>
        <dbReference type="ARBA" id="ARBA00022679"/>
    </source>
</evidence>
<dbReference type="PROSITE" id="PS50405">
    <property type="entry name" value="GST_CTER"/>
    <property type="match status" value="1"/>
</dbReference>
<evidence type="ECO:0000256" key="1">
    <source>
        <dbReference type="ARBA" id="ARBA00012452"/>
    </source>
</evidence>
<dbReference type="InterPro" id="IPR004045">
    <property type="entry name" value="Glutathione_S-Trfase_N"/>
</dbReference>
<dbReference type="EC" id="2.5.1.18" evidence="1"/>
<dbReference type="SFLD" id="SFLDG00358">
    <property type="entry name" value="Main_(cytGST)"/>
    <property type="match status" value="1"/>
</dbReference>
<feature type="domain" description="GST N-terminal" evidence="4">
    <location>
        <begin position="3"/>
        <end position="82"/>
    </location>
</feature>
<dbReference type="SUPFAM" id="SSF52833">
    <property type="entry name" value="Thioredoxin-like"/>
    <property type="match status" value="1"/>
</dbReference>
<dbReference type="PANTHER" id="PTHR43968:SF6">
    <property type="entry name" value="GLUTATHIONE S-TRANSFERASE OMEGA"/>
    <property type="match status" value="1"/>
</dbReference>
<gene>
    <name evidence="6" type="ORF">NLU14_09530</name>
</gene>
<keyword evidence="7" id="KW-1185">Reference proteome</keyword>
<dbReference type="InterPro" id="IPR036282">
    <property type="entry name" value="Glutathione-S-Trfase_C_sf"/>
</dbReference>
<name>A0ABT5Y9V9_9GAMM</name>
<proteinExistence type="predicted"/>
<dbReference type="EMBL" id="JANCMW010000005">
    <property type="protein sequence ID" value="MDF0750472.1"/>
    <property type="molecule type" value="Genomic_DNA"/>
</dbReference>
<evidence type="ECO:0000256" key="3">
    <source>
        <dbReference type="ARBA" id="ARBA00047960"/>
    </source>
</evidence>
<evidence type="ECO:0000259" key="4">
    <source>
        <dbReference type="PROSITE" id="PS50404"/>
    </source>
</evidence>
<reference evidence="6" key="1">
    <citation type="submission" date="2022-07" db="EMBL/GenBank/DDBJ databases">
        <title>Marinobacter iranensis a new bacterium isolate from a hipersaline lake in Iran.</title>
        <authorList>
            <person name="Mohammad A.M.A."/>
            <person name="Cristina S.-P."/>
            <person name="Antonio V."/>
        </authorList>
    </citation>
    <scope>NUCLEOTIDE SEQUENCE</scope>
    <source>
        <strain evidence="6">71-i</strain>
    </source>
</reference>
<dbReference type="Gene3D" id="3.40.30.10">
    <property type="entry name" value="Glutaredoxin"/>
    <property type="match status" value="1"/>
</dbReference>
<comment type="caution">
    <text evidence="6">The sequence shown here is derived from an EMBL/GenBank/DDBJ whole genome shotgun (WGS) entry which is preliminary data.</text>
</comment>